<evidence type="ECO:0000313" key="5">
    <source>
        <dbReference type="EMBL" id="MCV7168618.1"/>
    </source>
</evidence>
<dbReference type="AlphaFoldDB" id="A0A9X3BSI5"/>
<dbReference type="EMBL" id="JACKSJ010000016">
    <property type="protein sequence ID" value="MCV7168618.1"/>
    <property type="molecule type" value="Genomic_DNA"/>
</dbReference>
<gene>
    <name evidence="5" type="ORF">H7I41_01650</name>
</gene>
<feature type="domain" description="VOC" evidence="4">
    <location>
        <begin position="2"/>
        <end position="118"/>
    </location>
</feature>
<name>A0A9X3BSI5_9MYCO</name>
<dbReference type="GO" id="GO:0046677">
    <property type="term" value="P:response to antibiotic"/>
    <property type="evidence" value="ECO:0007669"/>
    <property type="project" value="UniProtKB-KW"/>
</dbReference>
<evidence type="ECO:0000256" key="3">
    <source>
        <dbReference type="ARBA" id="ARBA00023251"/>
    </source>
</evidence>
<dbReference type="Pfam" id="PF19581">
    <property type="entry name" value="Glyoxalase_7"/>
    <property type="match status" value="1"/>
</dbReference>
<reference evidence="5" key="1">
    <citation type="submission" date="2020-07" db="EMBL/GenBank/DDBJ databases">
        <authorList>
            <person name="Pettersson B.M.F."/>
            <person name="Behra P.R.K."/>
            <person name="Ramesh M."/>
            <person name="Das S."/>
            <person name="Dasgupta S."/>
            <person name="Kirsebom L.A."/>
        </authorList>
    </citation>
    <scope>NUCLEOTIDE SEQUENCE</scope>
    <source>
        <strain evidence="5">DSM 44615</strain>
    </source>
</reference>
<comment type="similarity">
    <text evidence="1">Belongs to the bleomycin resistance protein family.</text>
</comment>
<dbReference type="SUPFAM" id="SSF54593">
    <property type="entry name" value="Glyoxalase/Bleomycin resistance protein/Dihydroxybiphenyl dioxygenase"/>
    <property type="match status" value="1"/>
</dbReference>
<dbReference type="InterPro" id="IPR037523">
    <property type="entry name" value="VOC_core"/>
</dbReference>
<organism evidence="5 6">
    <name type="scientific">[Mycobacterium] manitobense</name>
    <dbReference type="NCBI Taxonomy" id="190147"/>
    <lineage>
        <taxon>Bacteria</taxon>
        <taxon>Bacillati</taxon>
        <taxon>Actinomycetota</taxon>
        <taxon>Actinomycetes</taxon>
        <taxon>Mycobacteriales</taxon>
        <taxon>Mycobacteriaceae</taxon>
        <taxon>Mycolicibacterium</taxon>
    </lineage>
</organism>
<evidence type="ECO:0000259" key="4">
    <source>
        <dbReference type="PROSITE" id="PS51819"/>
    </source>
</evidence>
<dbReference type="InterPro" id="IPR000335">
    <property type="entry name" value="Bleomycin-R"/>
</dbReference>
<evidence type="ECO:0000313" key="6">
    <source>
        <dbReference type="Proteomes" id="UP001140293"/>
    </source>
</evidence>
<evidence type="ECO:0000256" key="2">
    <source>
        <dbReference type="ARBA" id="ARBA00021572"/>
    </source>
</evidence>
<evidence type="ECO:0000256" key="1">
    <source>
        <dbReference type="ARBA" id="ARBA00011051"/>
    </source>
</evidence>
<keyword evidence="6" id="KW-1185">Reference proteome</keyword>
<dbReference type="InterPro" id="IPR029068">
    <property type="entry name" value="Glyas_Bleomycin-R_OHBP_Dase"/>
</dbReference>
<keyword evidence="3" id="KW-0046">Antibiotic resistance</keyword>
<proteinExistence type="inferred from homology"/>
<sequence>MRFDRAIPVLRVFDQAKAEEFYLGYLGFSTDWEHRFGPDFPRYAQISRSDLLLHLSEHHGDGTPGSVVFLPMDGIREFHAELSGRDYRYAKPGLESAPWGLTVDVTDPFGNELRFCEQSVSGASGA</sequence>
<protein>
    <recommendedName>
        <fullName evidence="2">Bleomycin resistance protein</fullName>
    </recommendedName>
</protein>
<dbReference type="Gene3D" id="3.10.180.10">
    <property type="entry name" value="2,3-Dihydroxybiphenyl 1,2-Dioxygenase, domain 1"/>
    <property type="match status" value="1"/>
</dbReference>
<dbReference type="RefSeq" id="WP_264010807.1">
    <property type="nucleotide sequence ID" value="NZ_JACKSJ010000016.1"/>
</dbReference>
<comment type="caution">
    <text evidence="5">The sequence shown here is derived from an EMBL/GenBank/DDBJ whole genome shotgun (WGS) entry which is preliminary data.</text>
</comment>
<accession>A0A9X3BSI5</accession>
<dbReference type="PROSITE" id="PS51819">
    <property type="entry name" value="VOC"/>
    <property type="match status" value="1"/>
</dbReference>
<dbReference type="Proteomes" id="UP001140293">
    <property type="component" value="Unassembled WGS sequence"/>
</dbReference>
<reference evidence="5" key="2">
    <citation type="journal article" date="2022" name="BMC Genomics">
        <title>Comparative genome analysis of mycobacteria focusing on tRNA and non-coding RNA.</title>
        <authorList>
            <person name="Behra P.R.K."/>
            <person name="Pettersson B.M.F."/>
            <person name="Ramesh M."/>
            <person name="Das S."/>
            <person name="Dasgupta S."/>
            <person name="Kirsebom L.A."/>
        </authorList>
    </citation>
    <scope>NUCLEOTIDE SEQUENCE</scope>
    <source>
        <strain evidence="5">DSM 44615</strain>
    </source>
</reference>